<keyword evidence="4" id="KW-1185">Reference proteome</keyword>
<dbReference type="InterPro" id="IPR018860">
    <property type="entry name" value="APC_suCDC26"/>
</dbReference>
<feature type="compositionally biased region" description="Polar residues" evidence="2">
    <location>
        <begin position="33"/>
        <end position="48"/>
    </location>
</feature>
<dbReference type="Pfam" id="PF10471">
    <property type="entry name" value="ANAPC_CDC26"/>
    <property type="match status" value="1"/>
</dbReference>
<dbReference type="EMBL" id="CAJFCJ010000014">
    <property type="protein sequence ID" value="CAD5121395.1"/>
    <property type="molecule type" value="Genomic_DNA"/>
</dbReference>
<accession>A0A7I8VYG6</accession>
<dbReference type="Proteomes" id="UP000549394">
    <property type="component" value="Unassembled WGS sequence"/>
</dbReference>
<evidence type="ECO:0000256" key="2">
    <source>
        <dbReference type="SAM" id="MobiDB-lite"/>
    </source>
</evidence>
<feature type="region of interest" description="Disordered" evidence="2">
    <location>
        <begin position="25"/>
        <end position="48"/>
    </location>
</feature>
<organism evidence="3 4">
    <name type="scientific">Dimorphilus gyrociliatus</name>
    <dbReference type="NCBI Taxonomy" id="2664684"/>
    <lineage>
        <taxon>Eukaryota</taxon>
        <taxon>Metazoa</taxon>
        <taxon>Spiralia</taxon>
        <taxon>Lophotrochozoa</taxon>
        <taxon>Annelida</taxon>
        <taxon>Polychaeta</taxon>
        <taxon>Polychaeta incertae sedis</taxon>
        <taxon>Dinophilidae</taxon>
        <taxon>Dimorphilus</taxon>
    </lineage>
</organism>
<keyword evidence="1" id="KW-0833">Ubl conjugation pathway</keyword>
<evidence type="ECO:0000313" key="3">
    <source>
        <dbReference type="EMBL" id="CAD5121395.1"/>
    </source>
</evidence>
<dbReference type="AlphaFoldDB" id="A0A7I8VYG6"/>
<gene>
    <name evidence="3" type="ORF">DGYR_LOCUS9355</name>
</gene>
<dbReference type="OrthoDB" id="2422341at2759"/>
<reference evidence="3 4" key="1">
    <citation type="submission" date="2020-08" db="EMBL/GenBank/DDBJ databases">
        <authorList>
            <person name="Hejnol A."/>
        </authorList>
    </citation>
    <scope>NUCLEOTIDE SEQUENCE [LARGE SCALE GENOMIC DNA]</scope>
</reference>
<evidence type="ECO:0000256" key="1">
    <source>
        <dbReference type="ARBA" id="ARBA00022786"/>
    </source>
</evidence>
<evidence type="ECO:0000313" key="4">
    <source>
        <dbReference type="Proteomes" id="UP000549394"/>
    </source>
</evidence>
<proteinExistence type="predicted"/>
<dbReference type="GO" id="GO:0031145">
    <property type="term" value="P:anaphase-promoting complex-dependent catabolic process"/>
    <property type="evidence" value="ECO:0007669"/>
    <property type="project" value="InterPro"/>
</dbReference>
<protein>
    <submittedName>
        <fullName evidence="3">Uncharacterized protein</fullName>
    </submittedName>
</protein>
<dbReference type="GO" id="GO:0005680">
    <property type="term" value="C:anaphase-promoting complex"/>
    <property type="evidence" value="ECO:0007669"/>
    <property type="project" value="InterPro"/>
</dbReference>
<comment type="caution">
    <text evidence="3">The sequence shown here is derived from an EMBL/GenBank/DDBJ whole genome shotgun (WGS) entry which is preliminary data.</text>
</comment>
<sequence length="80" mass="9489">MLKRPCTRIELNNKDIEEFDRLQKEKQEKQHVQMLQAQTSTPTMDTFDPQTRAKSINERIGLIQYQRLSKNLASPRIGFR</sequence>
<name>A0A7I8VYG6_9ANNE</name>